<evidence type="ECO:0000313" key="5">
    <source>
        <dbReference type="EMBL" id="UNY99969.1"/>
    </source>
</evidence>
<keyword evidence="2" id="KW-0812">Transmembrane</keyword>
<dbReference type="Pfam" id="PF08239">
    <property type="entry name" value="SH3_3"/>
    <property type="match status" value="1"/>
</dbReference>
<feature type="signal peptide" evidence="3">
    <location>
        <begin position="1"/>
        <end position="18"/>
    </location>
</feature>
<keyword evidence="2" id="KW-0472">Membrane</keyword>
<dbReference type="SUPFAM" id="SSF48452">
    <property type="entry name" value="TPR-like"/>
    <property type="match status" value="1"/>
</dbReference>
<dbReference type="SMART" id="SM00028">
    <property type="entry name" value="TPR"/>
    <property type="match status" value="2"/>
</dbReference>
<keyword evidence="1" id="KW-0802">TPR repeat</keyword>
<feature type="domain" description="SH3b" evidence="4">
    <location>
        <begin position="189"/>
        <end position="252"/>
    </location>
</feature>
<gene>
    <name evidence="5" type="ORF">MQE36_06375</name>
</gene>
<dbReference type="InterPro" id="IPR011990">
    <property type="entry name" value="TPR-like_helical_dom_sf"/>
</dbReference>
<proteinExistence type="predicted"/>
<dbReference type="InterPro" id="IPR036028">
    <property type="entry name" value="SH3-like_dom_sf"/>
</dbReference>
<feature type="transmembrane region" description="Helical" evidence="2">
    <location>
        <begin position="160"/>
        <end position="180"/>
    </location>
</feature>
<dbReference type="PROSITE" id="PS51781">
    <property type="entry name" value="SH3B"/>
    <property type="match status" value="1"/>
</dbReference>
<protein>
    <submittedName>
        <fullName evidence="5">Tetratricopeptide repeat protein</fullName>
    </submittedName>
</protein>
<evidence type="ECO:0000256" key="3">
    <source>
        <dbReference type="SAM" id="SignalP"/>
    </source>
</evidence>
<dbReference type="EMBL" id="CP094326">
    <property type="protein sequence ID" value="UNY99969.1"/>
    <property type="molecule type" value="Genomic_DNA"/>
</dbReference>
<evidence type="ECO:0000256" key="2">
    <source>
        <dbReference type="SAM" id="Phobius"/>
    </source>
</evidence>
<evidence type="ECO:0000259" key="4">
    <source>
        <dbReference type="PROSITE" id="PS51781"/>
    </source>
</evidence>
<dbReference type="Pfam" id="PF00515">
    <property type="entry name" value="TPR_1"/>
    <property type="match status" value="1"/>
</dbReference>
<feature type="chain" id="PRO_5046014355" evidence="3">
    <location>
        <begin position="19"/>
        <end position="254"/>
    </location>
</feature>
<accession>A0ABY3YR06</accession>
<keyword evidence="3" id="KW-0732">Signal</keyword>
<dbReference type="PROSITE" id="PS50005">
    <property type="entry name" value="TPR"/>
    <property type="match status" value="1"/>
</dbReference>
<keyword evidence="2" id="KW-1133">Transmembrane helix</keyword>
<name>A0ABY3YR06_9FLAO</name>
<feature type="transmembrane region" description="Helical" evidence="2">
    <location>
        <begin position="130"/>
        <end position="151"/>
    </location>
</feature>
<keyword evidence="6" id="KW-1185">Reference proteome</keyword>
<sequence>MKKIINILILCISLFSFSQNENEQLFEKAVQFYNDGKYQEAINIYQKIVNNGYHSSSVYYNIGNAYYKLNEVAPSIYYYEKALLLSPADNDIKNNLQYAQNMTIDALETIPKSAISKLADSTLGFFSSKAWSIIAVILMTLFTAFFLIYYFASSRRQKKLFFVTSIICLLFSVISVSAAYHQYVSDKKDNPAIIFTEETVIKSEPNNRSNDVFTLHEGAKVNVLETLGDWNKIRIPDGKTGWIPKNDLKLIKDF</sequence>
<dbReference type="SUPFAM" id="SSF50044">
    <property type="entry name" value="SH3-domain"/>
    <property type="match status" value="1"/>
</dbReference>
<organism evidence="5 6">
    <name type="scientific">Zhouia spongiae</name>
    <dbReference type="NCBI Taxonomy" id="2202721"/>
    <lineage>
        <taxon>Bacteria</taxon>
        <taxon>Pseudomonadati</taxon>
        <taxon>Bacteroidota</taxon>
        <taxon>Flavobacteriia</taxon>
        <taxon>Flavobacteriales</taxon>
        <taxon>Flavobacteriaceae</taxon>
        <taxon>Zhouia</taxon>
    </lineage>
</organism>
<dbReference type="Gene3D" id="1.25.40.10">
    <property type="entry name" value="Tetratricopeptide repeat domain"/>
    <property type="match status" value="1"/>
</dbReference>
<dbReference type="Pfam" id="PF13174">
    <property type="entry name" value="TPR_6"/>
    <property type="match status" value="1"/>
</dbReference>
<evidence type="ECO:0000256" key="1">
    <source>
        <dbReference type="PROSITE-ProRule" id="PRU00339"/>
    </source>
</evidence>
<reference evidence="5 6" key="1">
    <citation type="journal article" date="2018" name="Int. J. Syst. Evol. Microbiol.">
        <title>Zhouia spongiae sp. nov., isolated from a marine sponge.</title>
        <authorList>
            <person name="Zhuang L."/>
            <person name="Lin B."/>
            <person name="Qin F."/>
            <person name="Luo L."/>
        </authorList>
    </citation>
    <scope>NUCLEOTIDE SEQUENCE [LARGE SCALE GENOMIC DNA]</scope>
    <source>
        <strain evidence="5 6">HN-Y44</strain>
    </source>
</reference>
<dbReference type="Proteomes" id="UP000829476">
    <property type="component" value="Chromosome"/>
</dbReference>
<dbReference type="Gene3D" id="2.30.30.40">
    <property type="entry name" value="SH3 Domains"/>
    <property type="match status" value="1"/>
</dbReference>
<dbReference type="InterPro" id="IPR019734">
    <property type="entry name" value="TPR_rpt"/>
</dbReference>
<feature type="repeat" description="TPR" evidence="1">
    <location>
        <begin position="56"/>
        <end position="89"/>
    </location>
</feature>
<dbReference type="InterPro" id="IPR003646">
    <property type="entry name" value="SH3-like_bac-type"/>
</dbReference>
<dbReference type="RefSeq" id="WP_242938337.1">
    <property type="nucleotide sequence ID" value="NZ_CP094326.1"/>
</dbReference>
<dbReference type="SMART" id="SM00287">
    <property type="entry name" value="SH3b"/>
    <property type="match status" value="1"/>
</dbReference>
<evidence type="ECO:0000313" key="6">
    <source>
        <dbReference type="Proteomes" id="UP000829476"/>
    </source>
</evidence>
<dbReference type="PROSITE" id="PS50293">
    <property type="entry name" value="TPR_REGION"/>
    <property type="match status" value="1"/>
</dbReference>